<dbReference type="EMBL" id="MU853225">
    <property type="protein sequence ID" value="KAK4126353.1"/>
    <property type="molecule type" value="Genomic_DNA"/>
</dbReference>
<evidence type="ECO:0000313" key="3">
    <source>
        <dbReference type="Proteomes" id="UP001302602"/>
    </source>
</evidence>
<dbReference type="Proteomes" id="UP001302602">
    <property type="component" value="Unassembled WGS sequence"/>
</dbReference>
<protein>
    <submittedName>
        <fullName evidence="2">Uncharacterized protein</fullName>
    </submittedName>
</protein>
<keyword evidence="3" id="KW-1185">Reference proteome</keyword>
<dbReference type="GeneID" id="87823470"/>
<reference evidence="2" key="2">
    <citation type="submission" date="2023-05" db="EMBL/GenBank/DDBJ databases">
        <authorList>
            <consortium name="Lawrence Berkeley National Laboratory"/>
            <person name="Steindorff A."/>
            <person name="Hensen N."/>
            <person name="Bonometti L."/>
            <person name="Westerberg I."/>
            <person name="Brannstrom I.O."/>
            <person name="Guillou S."/>
            <person name="Cros-Aarteil S."/>
            <person name="Calhoun S."/>
            <person name="Haridas S."/>
            <person name="Kuo A."/>
            <person name="Mondo S."/>
            <person name="Pangilinan J."/>
            <person name="Riley R."/>
            <person name="Labutti K."/>
            <person name="Andreopoulos B."/>
            <person name="Lipzen A."/>
            <person name="Chen C."/>
            <person name="Yanf M."/>
            <person name="Daum C."/>
            <person name="Ng V."/>
            <person name="Clum A."/>
            <person name="Ohm R."/>
            <person name="Martin F."/>
            <person name="Silar P."/>
            <person name="Natvig D."/>
            <person name="Lalanne C."/>
            <person name="Gautier V."/>
            <person name="Ament-Velasquez S.L."/>
            <person name="Kruys A."/>
            <person name="Hutchinson M.I."/>
            <person name="Powell A.J."/>
            <person name="Barry K."/>
            <person name="Miller A.N."/>
            <person name="Grigoriev I.V."/>
            <person name="Debuchy R."/>
            <person name="Gladieux P."/>
            <person name="Thoren M.H."/>
            <person name="Johannesson H."/>
        </authorList>
    </citation>
    <scope>NUCLEOTIDE SEQUENCE</scope>
    <source>
        <strain evidence="2">CBS 731.68</strain>
    </source>
</reference>
<dbReference type="RefSeq" id="XP_062650124.1">
    <property type="nucleotide sequence ID" value="XM_062786702.1"/>
</dbReference>
<evidence type="ECO:0000313" key="2">
    <source>
        <dbReference type="EMBL" id="KAK4126353.1"/>
    </source>
</evidence>
<sequence>MASRVEGHTAAGRHRHTAFNHCKQSSGSIRNTRGSPREGERDGNKGRVEFCNLSCITNYVRFVWSRTPPSAEYTDQGRRCLTDNKAVSCVLHAECDADQRSSTSRLNRRGGKRHLERRAGFSVDSRPSMRSVPLDCNWLPRRVHDFDPLSVRVLFGESVSGCQLIRKAGQIRRPLGQLACRHVSVGDLHTRRPEAPACTNSKRWARR</sequence>
<proteinExistence type="predicted"/>
<reference evidence="2" key="1">
    <citation type="journal article" date="2023" name="Mol. Phylogenet. Evol.">
        <title>Genome-scale phylogeny and comparative genomics of the fungal order Sordariales.</title>
        <authorList>
            <person name="Hensen N."/>
            <person name="Bonometti L."/>
            <person name="Westerberg I."/>
            <person name="Brannstrom I.O."/>
            <person name="Guillou S."/>
            <person name="Cros-Aarteil S."/>
            <person name="Calhoun S."/>
            <person name="Haridas S."/>
            <person name="Kuo A."/>
            <person name="Mondo S."/>
            <person name="Pangilinan J."/>
            <person name="Riley R."/>
            <person name="LaButti K."/>
            <person name="Andreopoulos B."/>
            <person name="Lipzen A."/>
            <person name="Chen C."/>
            <person name="Yan M."/>
            <person name="Daum C."/>
            <person name="Ng V."/>
            <person name="Clum A."/>
            <person name="Steindorff A."/>
            <person name="Ohm R.A."/>
            <person name="Martin F."/>
            <person name="Silar P."/>
            <person name="Natvig D.O."/>
            <person name="Lalanne C."/>
            <person name="Gautier V."/>
            <person name="Ament-Velasquez S.L."/>
            <person name="Kruys A."/>
            <person name="Hutchinson M.I."/>
            <person name="Powell A.J."/>
            <person name="Barry K."/>
            <person name="Miller A.N."/>
            <person name="Grigoriev I.V."/>
            <person name="Debuchy R."/>
            <person name="Gladieux P."/>
            <person name="Hiltunen Thoren M."/>
            <person name="Johannesson H."/>
        </authorList>
    </citation>
    <scope>NUCLEOTIDE SEQUENCE</scope>
    <source>
        <strain evidence="2">CBS 731.68</strain>
    </source>
</reference>
<organism evidence="2 3">
    <name type="scientific">Parathielavia appendiculata</name>
    <dbReference type="NCBI Taxonomy" id="2587402"/>
    <lineage>
        <taxon>Eukaryota</taxon>
        <taxon>Fungi</taxon>
        <taxon>Dikarya</taxon>
        <taxon>Ascomycota</taxon>
        <taxon>Pezizomycotina</taxon>
        <taxon>Sordariomycetes</taxon>
        <taxon>Sordariomycetidae</taxon>
        <taxon>Sordariales</taxon>
        <taxon>Chaetomiaceae</taxon>
        <taxon>Parathielavia</taxon>
    </lineage>
</organism>
<comment type="caution">
    <text evidence="2">The sequence shown here is derived from an EMBL/GenBank/DDBJ whole genome shotgun (WGS) entry which is preliminary data.</text>
</comment>
<accession>A0AAN6Z6G5</accession>
<evidence type="ECO:0000256" key="1">
    <source>
        <dbReference type="SAM" id="MobiDB-lite"/>
    </source>
</evidence>
<feature type="region of interest" description="Disordered" evidence="1">
    <location>
        <begin position="1"/>
        <end position="43"/>
    </location>
</feature>
<name>A0AAN6Z6G5_9PEZI</name>
<dbReference type="AlphaFoldDB" id="A0AAN6Z6G5"/>
<feature type="compositionally biased region" description="Polar residues" evidence="1">
    <location>
        <begin position="22"/>
        <end position="34"/>
    </location>
</feature>
<gene>
    <name evidence="2" type="ORF">N657DRAFT_305194</name>
</gene>